<dbReference type="SUPFAM" id="SSF55248">
    <property type="entry name" value="PCD-like"/>
    <property type="match status" value="1"/>
</dbReference>
<dbReference type="InterPro" id="IPR036428">
    <property type="entry name" value="PCD_sf"/>
</dbReference>
<dbReference type="RefSeq" id="WP_184794585.1">
    <property type="nucleotide sequence ID" value="NZ_JACHMY010000001.1"/>
</dbReference>
<evidence type="ECO:0000256" key="3">
    <source>
        <dbReference type="ARBA" id="ARBA00013252"/>
    </source>
</evidence>
<evidence type="ECO:0000256" key="1">
    <source>
        <dbReference type="ARBA" id="ARBA00001554"/>
    </source>
</evidence>
<dbReference type="PANTHER" id="PTHR35908">
    <property type="entry name" value="HYPOTHETICAL FUSION PROTEIN"/>
    <property type="match status" value="1"/>
</dbReference>
<dbReference type="Pfam" id="PF18029">
    <property type="entry name" value="Glyoxalase_6"/>
    <property type="match status" value="1"/>
</dbReference>
<dbReference type="Pfam" id="PF01329">
    <property type="entry name" value="Pterin_4a"/>
    <property type="match status" value="1"/>
</dbReference>
<evidence type="ECO:0000313" key="8">
    <source>
        <dbReference type="Proteomes" id="UP000549971"/>
    </source>
</evidence>
<proteinExistence type="inferred from homology"/>
<comment type="catalytic activity">
    <reaction evidence="1">
        <text>(4aS,6R)-4a-hydroxy-L-erythro-5,6,7,8-tetrahydrobiopterin = (6R)-L-erythro-6,7-dihydrobiopterin + H2O</text>
        <dbReference type="Rhea" id="RHEA:11920"/>
        <dbReference type="ChEBI" id="CHEBI:15377"/>
        <dbReference type="ChEBI" id="CHEBI:15642"/>
        <dbReference type="ChEBI" id="CHEBI:43120"/>
        <dbReference type="EC" id="4.2.1.96"/>
    </reaction>
</comment>
<keyword evidence="5 7" id="KW-0456">Lyase</keyword>
<dbReference type="PANTHER" id="PTHR35908:SF1">
    <property type="entry name" value="CONSERVED PROTEIN"/>
    <property type="match status" value="1"/>
</dbReference>
<dbReference type="InterPro" id="IPR029068">
    <property type="entry name" value="Glyas_Bleomycin-R_OHBP_Dase"/>
</dbReference>
<dbReference type="GO" id="GO:0008124">
    <property type="term" value="F:4-alpha-hydroxytetrahydrobiopterin dehydratase activity"/>
    <property type="evidence" value="ECO:0007669"/>
    <property type="project" value="UniProtKB-EC"/>
</dbReference>
<reference evidence="7 8" key="1">
    <citation type="submission" date="2020-08" db="EMBL/GenBank/DDBJ databases">
        <title>Sequencing the genomes of 1000 actinobacteria strains.</title>
        <authorList>
            <person name="Klenk H.-P."/>
        </authorList>
    </citation>
    <scope>NUCLEOTIDE SEQUENCE [LARGE SCALE GENOMIC DNA]</scope>
    <source>
        <strain evidence="7 8">DSM 28967</strain>
    </source>
</reference>
<evidence type="ECO:0000256" key="5">
    <source>
        <dbReference type="ARBA" id="ARBA00023239"/>
    </source>
</evidence>
<keyword evidence="8" id="KW-1185">Reference proteome</keyword>
<evidence type="ECO:0000256" key="4">
    <source>
        <dbReference type="ARBA" id="ARBA00021735"/>
    </source>
</evidence>
<organism evidence="7 8">
    <name type="scientific">Kribbella italica</name>
    <dbReference type="NCBI Taxonomy" id="1540520"/>
    <lineage>
        <taxon>Bacteria</taxon>
        <taxon>Bacillati</taxon>
        <taxon>Actinomycetota</taxon>
        <taxon>Actinomycetes</taxon>
        <taxon>Propionibacteriales</taxon>
        <taxon>Kribbellaceae</taxon>
        <taxon>Kribbella</taxon>
    </lineage>
</organism>
<dbReference type="Gene3D" id="3.30.1360.20">
    <property type="entry name" value="Transcriptional coactivator/pterin dehydratase"/>
    <property type="match status" value="1"/>
</dbReference>
<name>A0A7W9MT56_9ACTN</name>
<dbReference type="Gene3D" id="3.10.180.10">
    <property type="entry name" value="2,3-Dihydroxybiphenyl 1,2-Dioxygenase, domain 1"/>
    <property type="match status" value="1"/>
</dbReference>
<dbReference type="AlphaFoldDB" id="A0A7W9MT56"/>
<evidence type="ECO:0000259" key="6">
    <source>
        <dbReference type="Pfam" id="PF18029"/>
    </source>
</evidence>
<protein>
    <recommendedName>
        <fullName evidence="4">Putative pterin-4-alpha-carbinolamine dehydratase</fullName>
        <ecNumber evidence="3">4.2.1.96</ecNumber>
    </recommendedName>
</protein>
<comment type="similarity">
    <text evidence="2">Belongs to the pterin-4-alpha-carbinolamine dehydratase family.</text>
</comment>
<sequence>MEMMTGEQIAAAELTDWRKLGQGLHARYVVGDFGAGARFVAAIAEAGTAYGHQPRVTLGATFVDLKLISEDAVYVVDGVEHVVDYTTRKDLDLAQQITGIAAAQGLKADVAGITTIELALDTANAAKLAPMWAALLTGDTVAVGRGTVSSDVRDATGRVPILWFQDTDVHETPRQRFHLDVWVAPDYAEQRIAAAVAAGGVVVDDSEAPSYVVLADADGNKACVCTDSLGIDTWSVTR</sequence>
<evidence type="ECO:0000256" key="2">
    <source>
        <dbReference type="ARBA" id="ARBA00006472"/>
    </source>
</evidence>
<dbReference type="EC" id="4.2.1.96" evidence="3"/>
<accession>A0A7W9MT56</accession>
<dbReference type="InterPro" id="IPR001533">
    <property type="entry name" value="Pterin_deHydtase"/>
</dbReference>
<dbReference type="Proteomes" id="UP000549971">
    <property type="component" value="Unassembled WGS sequence"/>
</dbReference>
<dbReference type="GO" id="GO:0006729">
    <property type="term" value="P:tetrahydrobiopterin biosynthetic process"/>
    <property type="evidence" value="ECO:0007669"/>
    <property type="project" value="InterPro"/>
</dbReference>
<feature type="domain" description="Glyoxalase-like" evidence="6">
    <location>
        <begin position="118"/>
        <end position="225"/>
    </location>
</feature>
<comment type="caution">
    <text evidence="7">The sequence shown here is derived from an EMBL/GenBank/DDBJ whole genome shotgun (WGS) entry which is preliminary data.</text>
</comment>
<dbReference type="InterPro" id="IPR041581">
    <property type="entry name" value="Glyoxalase_6"/>
</dbReference>
<evidence type="ECO:0000313" key="7">
    <source>
        <dbReference type="EMBL" id="MBB5834872.1"/>
    </source>
</evidence>
<dbReference type="EMBL" id="JACHMY010000001">
    <property type="protein sequence ID" value="MBB5834872.1"/>
    <property type="molecule type" value="Genomic_DNA"/>
</dbReference>
<gene>
    <name evidence="7" type="ORF">HDA39_001606</name>
</gene>